<keyword evidence="7 12" id="KW-0349">Heme</keyword>
<dbReference type="PIRSF" id="PIRSF038928">
    <property type="entry name" value="Catalase_clade1-3"/>
    <property type="match status" value="1"/>
</dbReference>
<keyword evidence="9 15" id="KW-0560">Oxidoreductase</keyword>
<evidence type="ECO:0000256" key="3">
    <source>
        <dbReference type="ARBA" id="ARBA00005329"/>
    </source>
</evidence>
<evidence type="ECO:0000256" key="13">
    <source>
        <dbReference type="SAM" id="SignalP"/>
    </source>
</evidence>
<sequence>MKTVYKTTLAVLLSSVFSFSVASAQPHQLTEGNGRPIGNNMSSKTAGVDGPVLLEDFSLIEKLAHFDRERIPERVVHARGVGVFGEYVETEDFSNISKAVLFEAGKKTPVFVRFSTVMNFRGSPEAARDPRGFAVKFYTEQGNWDLTGLSLPVFFIRDAVKFPDFVHANKPDPVTNIQDPNNAFDFFSNMPESTHILTYLYTDYKGMPVSYRKMDGHGVHAFRLVNAKGETHFVKFHWKSLQGIEGMNLDETMKANTSYATHDLYEVIGKQHKAAKWDLYVQVLTPEQAAKLPYDAFDDTKEWLGVPERKIGTMTLNRMPDNFFETTEQAAFDPGIMIPGIEPSPDKMLQGRLFSYGDTQRYRIGANFLMLPVNRPRVEVHFNQQDGHMNFGNRKGHVNYQPTSRLDDPGATVDNPKFEESAYEVSGQAKKQVIKPRDDYSQAGQVWVSLSDHEKEALIRNLSYDLNGVTIEPIKIKMVSHFYKANVDYGTRLAKATHLDVAQVKQVADKLPNN</sequence>
<evidence type="ECO:0000256" key="1">
    <source>
        <dbReference type="ARBA" id="ARBA00001971"/>
    </source>
</evidence>
<evidence type="ECO:0000256" key="6">
    <source>
        <dbReference type="ARBA" id="ARBA00022559"/>
    </source>
</evidence>
<feature type="chain" id="PRO_5028870716" description="Catalase" evidence="13">
    <location>
        <begin position="25"/>
        <end position="514"/>
    </location>
</feature>
<dbReference type="GO" id="GO:0046872">
    <property type="term" value="F:metal ion binding"/>
    <property type="evidence" value="ECO:0007669"/>
    <property type="project" value="UniProtKB-KW"/>
</dbReference>
<evidence type="ECO:0000313" key="15">
    <source>
        <dbReference type="EMBL" id="QNT77921.1"/>
    </source>
</evidence>
<dbReference type="GO" id="GO:0005737">
    <property type="term" value="C:cytoplasm"/>
    <property type="evidence" value="ECO:0007669"/>
    <property type="project" value="TreeGrafter"/>
</dbReference>
<dbReference type="Proteomes" id="UP000516349">
    <property type="component" value="Chromosome"/>
</dbReference>
<comment type="cofactor">
    <cofactor evidence="1 12">
        <name>heme</name>
        <dbReference type="ChEBI" id="CHEBI:30413"/>
    </cofactor>
</comment>
<dbReference type="PROSITE" id="PS51402">
    <property type="entry name" value="CATALASE_3"/>
    <property type="match status" value="1"/>
</dbReference>
<keyword evidence="13" id="KW-0732">Signal</keyword>
<reference evidence="15 16" key="1">
    <citation type="submission" date="2020-08" db="EMBL/GenBank/DDBJ databases">
        <title>Complete genome sequence of Entomobacter blattae G55GP.</title>
        <authorList>
            <person name="Poehlein A."/>
            <person name="Guzman J."/>
            <person name="Daniel R."/>
            <person name="Vilcinskas A."/>
        </authorList>
    </citation>
    <scope>NUCLEOTIDE SEQUENCE [LARGE SCALE GENOMIC DNA]</scope>
    <source>
        <strain evidence="15 16">G55GP</strain>
    </source>
</reference>
<dbReference type="PANTHER" id="PTHR11465:SF23">
    <property type="entry name" value="CATALASE-2"/>
    <property type="match status" value="1"/>
</dbReference>
<evidence type="ECO:0000256" key="11">
    <source>
        <dbReference type="ARBA" id="ARBA00023324"/>
    </source>
</evidence>
<evidence type="ECO:0000256" key="7">
    <source>
        <dbReference type="ARBA" id="ARBA00022617"/>
    </source>
</evidence>
<organism evidence="15 16">
    <name type="scientific">Entomobacter blattae</name>
    <dbReference type="NCBI Taxonomy" id="2762277"/>
    <lineage>
        <taxon>Bacteria</taxon>
        <taxon>Pseudomonadati</taxon>
        <taxon>Pseudomonadota</taxon>
        <taxon>Alphaproteobacteria</taxon>
        <taxon>Acetobacterales</taxon>
        <taxon>Acetobacteraceae</taxon>
        <taxon>Entomobacter</taxon>
    </lineage>
</organism>
<name>A0A7H1NQ61_9PROT</name>
<keyword evidence="8 12" id="KW-0479">Metal-binding</keyword>
<dbReference type="InterPro" id="IPR011614">
    <property type="entry name" value="Catalase_core"/>
</dbReference>
<dbReference type="EMBL" id="CP060244">
    <property type="protein sequence ID" value="QNT77921.1"/>
    <property type="molecule type" value="Genomic_DNA"/>
</dbReference>
<evidence type="ECO:0000256" key="10">
    <source>
        <dbReference type="ARBA" id="ARBA00023004"/>
    </source>
</evidence>
<dbReference type="GO" id="GO:0042744">
    <property type="term" value="P:hydrogen peroxide catabolic process"/>
    <property type="evidence" value="ECO:0007669"/>
    <property type="project" value="UniProtKB-KW"/>
</dbReference>
<dbReference type="GO" id="GO:0020037">
    <property type="term" value="F:heme binding"/>
    <property type="evidence" value="ECO:0007669"/>
    <property type="project" value="InterPro"/>
</dbReference>
<dbReference type="SUPFAM" id="SSF56634">
    <property type="entry name" value="Heme-dependent catalase-like"/>
    <property type="match status" value="1"/>
</dbReference>
<evidence type="ECO:0000256" key="9">
    <source>
        <dbReference type="ARBA" id="ARBA00023002"/>
    </source>
</evidence>
<evidence type="ECO:0000256" key="2">
    <source>
        <dbReference type="ARBA" id="ARBA00002974"/>
    </source>
</evidence>
<dbReference type="GO" id="GO:0042542">
    <property type="term" value="P:response to hydrogen peroxide"/>
    <property type="evidence" value="ECO:0007669"/>
    <property type="project" value="TreeGrafter"/>
</dbReference>
<comment type="similarity">
    <text evidence="3">Belongs to the catalase family.</text>
</comment>
<evidence type="ECO:0000313" key="16">
    <source>
        <dbReference type="Proteomes" id="UP000516349"/>
    </source>
</evidence>
<evidence type="ECO:0000256" key="8">
    <source>
        <dbReference type="ARBA" id="ARBA00022723"/>
    </source>
</evidence>
<dbReference type="KEGG" id="ebla:JGUZn3_06790"/>
<dbReference type="EC" id="1.11.1.6" evidence="4"/>
<dbReference type="Pfam" id="PF06628">
    <property type="entry name" value="Catalase-rel"/>
    <property type="match status" value="1"/>
</dbReference>
<dbReference type="PRINTS" id="PR00067">
    <property type="entry name" value="CATALASE"/>
</dbReference>
<proteinExistence type="inferred from homology"/>
<dbReference type="AlphaFoldDB" id="A0A7H1NQ61"/>
<dbReference type="PANTHER" id="PTHR11465">
    <property type="entry name" value="CATALASE"/>
    <property type="match status" value="1"/>
</dbReference>
<keyword evidence="16" id="KW-1185">Reference proteome</keyword>
<dbReference type="InterPro" id="IPR002226">
    <property type="entry name" value="Catalase_haem_BS"/>
</dbReference>
<protein>
    <recommendedName>
        <fullName evidence="5">Catalase</fullName>
        <ecNumber evidence="4">1.11.1.6</ecNumber>
    </recommendedName>
</protein>
<dbReference type="InterPro" id="IPR010582">
    <property type="entry name" value="Catalase_immune_responsive"/>
</dbReference>
<keyword evidence="11" id="KW-0376">Hydrogen peroxide</keyword>
<evidence type="ECO:0000256" key="4">
    <source>
        <dbReference type="ARBA" id="ARBA00012314"/>
    </source>
</evidence>
<comment type="function">
    <text evidence="2">Decomposes hydrogen peroxide into water and oxygen; serves to protect cells from the toxic effects of hydrogen peroxide.</text>
</comment>
<dbReference type="InterPro" id="IPR018028">
    <property type="entry name" value="Catalase"/>
</dbReference>
<dbReference type="SMART" id="SM01060">
    <property type="entry name" value="Catalase"/>
    <property type="match status" value="1"/>
</dbReference>
<dbReference type="RefSeq" id="WP_203414313.1">
    <property type="nucleotide sequence ID" value="NZ_CP060244.1"/>
</dbReference>
<dbReference type="PROSITE" id="PS00437">
    <property type="entry name" value="CATALASE_1"/>
    <property type="match status" value="1"/>
</dbReference>
<feature type="domain" description="Catalase core" evidence="14">
    <location>
        <begin position="30"/>
        <end position="409"/>
    </location>
</feature>
<dbReference type="InterPro" id="IPR020835">
    <property type="entry name" value="Catalase_sf"/>
</dbReference>
<keyword evidence="6 15" id="KW-0575">Peroxidase</keyword>
<evidence type="ECO:0000256" key="12">
    <source>
        <dbReference type="PIRSR" id="PIRSR038928-2"/>
    </source>
</evidence>
<dbReference type="CDD" id="cd08154">
    <property type="entry name" value="catalase_clade_1"/>
    <property type="match status" value="1"/>
</dbReference>
<dbReference type="Gene3D" id="2.40.180.10">
    <property type="entry name" value="Catalase core domain"/>
    <property type="match status" value="1"/>
</dbReference>
<keyword evidence="10 12" id="KW-0408">Iron</keyword>
<gene>
    <name evidence="15" type="primary">katB</name>
    <name evidence="15" type="ORF">JGUZn3_06790</name>
</gene>
<feature type="signal peptide" evidence="13">
    <location>
        <begin position="1"/>
        <end position="24"/>
    </location>
</feature>
<dbReference type="InterPro" id="IPR024711">
    <property type="entry name" value="Catalase_clade1/3"/>
</dbReference>
<evidence type="ECO:0000256" key="5">
    <source>
        <dbReference type="ARBA" id="ARBA00014132"/>
    </source>
</evidence>
<accession>A0A7H1NQ61</accession>
<dbReference type="Pfam" id="PF00199">
    <property type="entry name" value="Catalase"/>
    <property type="match status" value="1"/>
</dbReference>
<evidence type="ECO:0000259" key="14">
    <source>
        <dbReference type="SMART" id="SM01060"/>
    </source>
</evidence>
<feature type="binding site" description="axial binding residue" evidence="12">
    <location>
        <position position="356"/>
    </location>
    <ligand>
        <name>heme</name>
        <dbReference type="ChEBI" id="CHEBI:30413"/>
    </ligand>
    <ligandPart>
        <name>Fe</name>
        <dbReference type="ChEBI" id="CHEBI:18248"/>
    </ligandPart>
</feature>
<dbReference type="GO" id="GO:0004096">
    <property type="term" value="F:catalase activity"/>
    <property type="evidence" value="ECO:0007669"/>
    <property type="project" value="UniProtKB-EC"/>
</dbReference>